<dbReference type="PROSITE" id="PS51257">
    <property type="entry name" value="PROKAR_LIPOPROTEIN"/>
    <property type="match status" value="1"/>
</dbReference>
<proteinExistence type="predicted"/>
<evidence type="ECO:0000313" key="1">
    <source>
        <dbReference type="EMBL" id="MBK1817337.1"/>
    </source>
</evidence>
<dbReference type="Proteomes" id="UP000600139">
    <property type="component" value="Unassembled WGS sequence"/>
</dbReference>
<name>A0A934R6M2_9BACT</name>
<comment type="caution">
    <text evidence="1">The sequence shown here is derived from an EMBL/GenBank/DDBJ whole genome shotgun (WGS) entry which is preliminary data.</text>
</comment>
<evidence type="ECO:0008006" key="3">
    <source>
        <dbReference type="Google" id="ProtNLM"/>
    </source>
</evidence>
<sequence>MKFQSLIGAIMHGSRAATSAVVFLACIPCLSGCVTLSAKKHTYTASSSAVRVNGADIRMQVNPQGTEGGSYAVSAMIVSAAVTTFDGPFNWRLEATGKIGEQESIIVHRIRTRTSKTKRDEWYPAAHLGKREDFKRVKGSTGPTRAVYQIPGLLVVKPREDGALEISVDLTVRSSARSERKTVVFRMDPSQKRQDEFIFVPTEIVNSIGKSPADWEEAGWD</sequence>
<reference evidence="1" key="1">
    <citation type="submission" date="2021-01" db="EMBL/GenBank/DDBJ databases">
        <title>Modified the classification status of verrucomicrobia.</title>
        <authorList>
            <person name="Feng X."/>
        </authorList>
    </citation>
    <scope>NUCLEOTIDE SEQUENCE</scope>
    <source>
        <strain evidence="1">JCM 18052</strain>
    </source>
</reference>
<dbReference type="EMBL" id="JAENIK010000012">
    <property type="protein sequence ID" value="MBK1817337.1"/>
    <property type="molecule type" value="Genomic_DNA"/>
</dbReference>
<evidence type="ECO:0000313" key="2">
    <source>
        <dbReference type="Proteomes" id="UP000600139"/>
    </source>
</evidence>
<protein>
    <recommendedName>
        <fullName evidence="3">Lipoprotein</fullName>
    </recommendedName>
</protein>
<dbReference type="RefSeq" id="WP_200352281.1">
    <property type="nucleotide sequence ID" value="NZ_BAABHZ010000001.1"/>
</dbReference>
<gene>
    <name evidence="1" type="ORF">JIN84_17080</name>
</gene>
<dbReference type="AlphaFoldDB" id="A0A934R6M2"/>
<keyword evidence="2" id="KW-1185">Reference proteome</keyword>
<accession>A0A934R6M2</accession>
<organism evidence="1 2">
    <name type="scientific">Luteolibacter yonseiensis</name>
    <dbReference type="NCBI Taxonomy" id="1144680"/>
    <lineage>
        <taxon>Bacteria</taxon>
        <taxon>Pseudomonadati</taxon>
        <taxon>Verrucomicrobiota</taxon>
        <taxon>Verrucomicrobiia</taxon>
        <taxon>Verrucomicrobiales</taxon>
        <taxon>Verrucomicrobiaceae</taxon>
        <taxon>Luteolibacter</taxon>
    </lineage>
</organism>